<feature type="region of interest" description="Disordered" evidence="1">
    <location>
        <begin position="159"/>
        <end position="200"/>
    </location>
</feature>
<dbReference type="InParanoid" id="A0A5C3P4F4"/>
<evidence type="ECO:0000256" key="1">
    <source>
        <dbReference type="SAM" id="MobiDB-lite"/>
    </source>
</evidence>
<protein>
    <recommendedName>
        <fullName evidence="4">hAT-like transposase RNase-H fold domain-containing protein</fullName>
    </recommendedName>
</protein>
<evidence type="ECO:0000313" key="2">
    <source>
        <dbReference type="EMBL" id="TFK80653.1"/>
    </source>
</evidence>
<accession>A0A5C3P4F4</accession>
<dbReference type="Proteomes" id="UP000308197">
    <property type="component" value="Unassembled WGS sequence"/>
</dbReference>
<reference evidence="2 3" key="1">
    <citation type="journal article" date="2019" name="Nat. Ecol. Evol.">
        <title>Megaphylogeny resolves global patterns of mushroom evolution.</title>
        <authorList>
            <person name="Varga T."/>
            <person name="Krizsan K."/>
            <person name="Foldi C."/>
            <person name="Dima B."/>
            <person name="Sanchez-Garcia M."/>
            <person name="Sanchez-Ramirez S."/>
            <person name="Szollosi G.J."/>
            <person name="Szarkandi J.G."/>
            <person name="Papp V."/>
            <person name="Albert L."/>
            <person name="Andreopoulos W."/>
            <person name="Angelini C."/>
            <person name="Antonin V."/>
            <person name="Barry K.W."/>
            <person name="Bougher N.L."/>
            <person name="Buchanan P."/>
            <person name="Buyck B."/>
            <person name="Bense V."/>
            <person name="Catcheside P."/>
            <person name="Chovatia M."/>
            <person name="Cooper J."/>
            <person name="Damon W."/>
            <person name="Desjardin D."/>
            <person name="Finy P."/>
            <person name="Geml J."/>
            <person name="Haridas S."/>
            <person name="Hughes K."/>
            <person name="Justo A."/>
            <person name="Karasinski D."/>
            <person name="Kautmanova I."/>
            <person name="Kiss B."/>
            <person name="Kocsube S."/>
            <person name="Kotiranta H."/>
            <person name="LaButti K.M."/>
            <person name="Lechner B.E."/>
            <person name="Liimatainen K."/>
            <person name="Lipzen A."/>
            <person name="Lukacs Z."/>
            <person name="Mihaltcheva S."/>
            <person name="Morgado L.N."/>
            <person name="Niskanen T."/>
            <person name="Noordeloos M.E."/>
            <person name="Ohm R.A."/>
            <person name="Ortiz-Santana B."/>
            <person name="Ovrebo C."/>
            <person name="Racz N."/>
            <person name="Riley R."/>
            <person name="Savchenko A."/>
            <person name="Shiryaev A."/>
            <person name="Soop K."/>
            <person name="Spirin V."/>
            <person name="Szebenyi C."/>
            <person name="Tomsovsky M."/>
            <person name="Tulloss R.E."/>
            <person name="Uehling J."/>
            <person name="Grigoriev I.V."/>
            <person name="Vagvolgyi C."/>
            <person name="Papp T."/>
            <person name="Martin F.M."/>
            <person name="Miettinen O."/>
            <person name="Hibbett D.S."/>
            <person name="Nagy L.G."/>
        </authorList>
    </citation>
    <scope>NUCLEOTIDE SEQUENCE [LARGE SCALE GENOMIC DNA]</scope>
    <source>
        <strain evidence="2 3">HHB13444</strain>
    </source>
</reference>
<dbReference type="AlphaFoldDB" id="A0A5C3P4F4"/>
<sequence length="200" mass="23098">MLDVAVKYREAVEDICSKVDLGLRAYELTAREWTIAIQLHNVLKIFKDGTTYFSRGSPNLARVIPAMDLIDMTLTNQIRDETRYDHAIRTSLARGKKLLNRYYKLSDMSATYRIALMLHPSYKDQYFKQAGWPSSWIKDAQEMLQDEYDRCYRGSEVLDDAEPQAGNTQPSMFARKLSSKRKRDDSMADVPEVRPSLDTV</sequence>
<dbReference type="InterPro" id="IPR012337">
    <property type="entry name" value="RNaseH-like_sf"/>
</dbReference>
<proteinExistence type="predicted"/>
<evidence type="ECO:0000313" key="3">
    <source>
        <dbReference type="Proteomes" id="UP000308197"/>
    </source>
</evidence>
<name>A0A5C3P4F4_9APHY</name>
<dbReference type="SUPFAM" id="SSF53098">
    <property type="entry name" value="Ribonuclease H-like"/>
    <property type="match status" value="1"/>
</dbReference>
<gene>
    <name evidence="2" type="ORF">K466DRAFT_503536</name>
</gene>
<organism evidence="2 3">
    <name type="scientific">Polyporus arcularius HHB13444</name>
    <dbReference type="NCBI Taxonomy" id="1314778"/>
    <lineage>
        <taxon>Eukaryota</taxon>
        <taxon>Fungi</taxon>
        <taxon>Dikarya</taxon>
        <taxon>Basidiomycota</taxon>
        <taxon>Agaricomycotina</taxon>
        <taxon>Agaricomycetes</taxon>
        <taxon>Polyporales</taxon>
        <taxon>Polyporaceae</taxon>
        <taxon>Polyporus</taxon>
    </lineage>
</organism>
<keyword evidence="3" id="KW-1185">Reference proteome</keyword>
<evidence type="ECO:0008006" key="4">
    <source>
        <dbReference type="Google" id="ProtNLM"/>
    </source>
</evidence>
<dbReference type="EMBL" id="ML211732">
    <property type="protein sequence ID" value="TFK80653.1"/>
    <property type="molecule type" value="Genomic_DNA"/>
</dbReference>